<accession>A0A0C3QFK8</accession>
<feature type="transmembrane region" description="Helical" evidence="2">
    <location>
        <begin position="456"/>
        <end position="477"/>
    </location>
</feature>
<dbReference type="InterPro" id="IPR004043">
    <property type="entry name" value="LCCL"/>
</dbReference>
<protein>
    <recommendedName>
        <fullName evidence="3">LCCL domain-containing protein</fullName>
    </recommendedName>
</protein>
<reference evidence="4 5" key="1">
    <citation type="submission" date="2014-04" db="EMBL/GenBank/DDBJ databases">
        <authorList>
            <consortium name="DOE Joint Genome Institute"/>
            <person name="Kuo A."/>
            <person name="Girlanda M."/>
            <person name="Perotto S."/>
            <person name="Kohler A."/>
            <person name="Nagy L.G."/>
            <person name="Floudas D."/>
            <person name="Copeland A."/>
            <person name="Barry K.W."/>
            <person name="Cichocki N."/>
            <person name="Veneault-Fourrey C."/>
            <person name="LaButti K."/>
            <person name="Lindquist E.A."/>
            <person name="Lipzen A."/>
            <person name="Lundell T."/>
            <person name="Morin E."/>
            <person name="Murat C."/>
            <person name="Sun H."/>
            <person name="Tunlid A."/>
            <person name="Henrissat B."/>
            <person name="Grigoriev I.V."/>
            <person name="Hibbett D.S."/>
            <person name="Martin F."/>
            <person name="Nordberg H.P."/>
            <person name="Cantor M.N."/>
            <person name="Hua S.X."/>
        </authorList>
    </citation>
    <scope>NUCLEOTIDE SEQUENCE [LARGE SCALE GENOMIC DNA]</scope>
    <source>
        <strain evidence="4 5">MUT 4182</strain>
    </source>
</reference>
<evidence type="ECO:0000313" key="4">
    <source>
        <dbReference type="EMBL" id="KIO24896.1"/>
    </source>
</evidence>
<feature type="transmembrane region" description="Helical" evidence="2">
    <location>
        <begin position="386"/>
        <end position="404"/>
    </location>
</feature>
<feature type="compositionally biased region" description="Polar residues" evidence="1">
    <location>
        <begin position="1"/>
        <end position="27"/>
    </location>
</feature>
<dbReference type="Gene3D" id="2.170.130.20">
    <property type="entry name" value="LCCL-like domain"/>
    <property type="match status" value="1"/>
</dbReference>
<feature type="transmembrane region" description="Helical" evidence="2">
    <location>
        <begin position="301"/>
        <end position="320"/>
    </location>
</feature>
<dbReference type="HOGENOM" id="CLU_011125_2_0_1"/>
<feature type="transmembrane region" description="Helical" evidence="2">
    <location>
        <begin position="325"/>
        <end position="343"/>
    </location>
</feature>
<dbReference type="Proteomes" id="UP000054248">
    <property type="component" value="Unassembled WGS sequence"/>
</dbReference>
<dbReference type="OrthoDB" id="441660at2759"/>
<evidence type="ECO:0000259" key="3">
    <source>
        <dbReference type="PROSITE" id="PS50820"/>
    </source>
</evidence>
<dbReference type="InterPro" id="IPR051957">
    <property type="entry name" value="CRISP-LCCL_domain"/>
</dbReference>
<keyword evidence="5" id="KW-1185">Reference proteome</keyword>
<feature type="compositionally biased region" description="Basic and acidic residues" evidence="1">
    <location>
        <begin position="34"/>
        <end position="43"/>
    </location>
</feature>
<feature type="domain" description="LCCL" evidence="3">
    <location>
        <begin position="192"/>
        <end position="278"/>
    </location>
</feature>
<dbReference type="AlphaFoldDB" id="A0A0C3QFK8"/>
<feature type="region of interest" description="Disordered" evidence="1">
    <location>
        <begin position="1"/>
        <end position="65"/>
    </location>
</feature>
<keyword evidence="2" id="KW-1133">Transmembrane helix</keyword>
<evidence type="ECO:0000313" key="5">
    <source>
        <dbReference type="Proteomes" id="UP000054248"/>
    </source>
</evidence>
<feature type="transmembrane region" description="Helical" evidence="2">
    <location>
        <begin position="424"/>
        <end position="444"/>
    </location>
</feature>
<dbReference type="PANTHER" id="PTHR31331">
    <property type="entry name" value="LCCL DOMAIN PROTEIN (AFU_ORTHOLOGUE AFUA_5G08630)"/>
    <property type="match status" value="1"/>
</dbReference>
<evidence type="ECO:0000256" key="1">
    <source>
        <dbReference type="SAM" id="MobiDB-lite"/>
    </source>
</evidence>
<dbReference type="STRING" id="1051891.A0A0C3QFK8"/>
<sequence>MSANPLPSIESQVLSRDLSTSTASSRVDASELDPLSRRSRTTEQNEICLGMPPVEPGADSGSRKGLSLGRRFPRLSRWARKSIIWIRGPSPPEVLQPTSLLNRSYKYKSISFSTSIESRWIRWTRRLSNNLPLLVILGIAYIISLSFLVRANWYLVPSDAFVGCTATFWSAKDGCGLDGSQCQPFTSDSPMDFRCPAQCLSTQLLNIRTVGDQQVIYQPLVVGGGDANQTYRGDTWLCAAAIQSGIVSNSNGGCASVSLVGSFTSFLGRDDHRVSSISFPSEFPLSYRLSSSNSLSHCTDLRSYALILNALVTAFLFLVLRPKPLVLFWCLVCIGYWHITFFSDPRSEPPPISDAFGTFLPTLFVAYAFWLHAFKHTMPAFDQAPWERMFLYLFPYWIGVYFNETFAKLPVDRLIPSDIAKQPGAIPVVIVLGLLVLAIVINQVRVIRKVGWLGRYLMYYITGGLVIMVLALLPTLTLRLHHYIIPIVLIGGTAFPTRLSAIYQALLLGMCLNGLSRWGFDSILQTADELRRDAPLGSSLPEFLTNSSNPLSSIASNLTWQSVEAMNTKSEGWNGFALLVDDVERYAGNALNFSLSQLNLSSSVPHFFRLAYQRDGVSGDFTQAAVWYPNGTFIDPPPGPS</sequence>
<feature type="transmembrane region" description="Helical" evidence="2">
    <location>
        <begin position="131"/>
        <end position="149"/>
    </location>
</feature>
<name>A0A0C3QFK8_9AGAM</name>
<dbReference type="Pfam" id="PF03815">
    <property type="entry name" value="LCCL"/>
    <property type="match status" value="1"/>
</dbReference>
<feature type="transmembrane region" description="Helical" evidence="2">
    <location>
        <begin position="355"/>
        <end position="374"/>
    </location>
</feature>
<dbReference type="EMBL" id="KN823052">
    <property type="protein sequence ID" value="KIO24896.1"/>
    <property type="molecule type" value="Genomic_DNA"/>
</dbReference>
<keyword evidence="2" id="KW-0812">Transmembrane</keyword>
<reference evidence="5" key="2">
    <citation type="submission" date="2015-01" db="EMBL/GenBank/DDBJ databases">
        <title>Evolutionary Origins and Diversification of the Mycorrhizal Mutualists.</title>
        <authorList>
            <consortium name="DOE Joint Genome Institute"/>
            <consortium name="Mycorrhizal Genomics Consortium"/>
            <person name="Kohler A."/>
            <person name="Kuo A."/>
            <person name="Nagy L.G."/>
            <person name="Floudas D."/>
            <person name="Copeland A."/>
            <person name="Barry K.W."/>
            <person name="Cichocki N."/>
            <person name="Veneault-Fourrey C."/>
            <person name="LaButti K."/>
            <person name="Lindquist E.A."/>
            <person name="Lipzen A."/>
            <person name="Lundell T."/>
            <person name="Morin E."/>
            <person name="Murat C."/>
            <person name="Riley R."/>
            <person name="Ohm R."/>
            <person name="Sun H."/>
            <person name="Tunlid A."/>
            <person name="Henrissat B."/>
            <person name="Grigoriev I.V."/>
            <person name="Hibbett D.S."/>
            <person name="Martin F."/>
        </authorList>
    </citation>
    <scope>NUCLEOTIDE SEQUENCE [LARGE SCALE GENOMIC DNA]</scope>
    <source>
        <strain evidence="5">MUT 4182</strain>
    </source>
</reference>
<feature type="transmembrane region" description="Helical" evidence="2">
    <location>
        <begin position="483"/>
        <end position="508"/>
    </location>
</feature>
<dbReference type="PROSITE" id="PS50820">
    <property type="entry name" value="LCCL"/>
    <property type="match status" value="1"/>
</dbReference>
<evidence type="ECO:0000256" key="2">
    <source>
        <dbReference type="SAM" id="Phobius"/>
    </source>
</evidence>
<dbReference type="SUPFAM" id="SSF69848">
    <property type="entry name" value="LCCL domain"/>
    <property type="match status" value="1"/>
</dbReference>
<dbReference type="InterPro" id="IPR036609">
    <property type="entry name" value="LCCL_sf"/>
</dbReference>
<dbReference type="PANTHER" id="PTHR31331:SF1">
    <property type="entry name" value="CYSTEINE RICH SECRETORY PROTEIN LCCL DOMAIN CONTAINING 2"/>
    <property type="match status" value="1"/>
</dbReference>
<organism evidence="4 5">
    <name type="scientific">Tulasnella calospora MUT 4182</name>
    <dbReference type="NCBI Taxonomy" id="1051891"/>
    <lineage>
        <taxon>Eukaryota</taxon>
        <taxon>Fungi</taxon>
        <taxon>Dikarya</taxon>
        <taxon>Basidiomycota</taxon>
        <taxon>Agaricomycotina</taxon>
        <taxon>Agaricomycetes</taxon>
        <taxon>Cantharellales</taxon>
        <taxon>Tulasnellaceae</taxon>
        <taxon>Tulasnella</taxon>
    </lineage>
</organism>
<gene>
    <name evidence="4" type="ORF">M407DRAFT_211832</name>
</gene>
<proteinExistence type="predicted"/>
<keyword evidence="2" id="KW-0472">Membrane</keyword>